<sequence>MSCGSSARKRTSAVVVGIYHGIKKTFSVNDFFAHLVAEATTLEKEGFVSYGKTFSVASYGLLCNMPARGFVISVKEHIRGSHIVKARFYGCHKYETKDYTKILTPDSHDDERAC</sequence>
<name>A0ABR0AHX4_9CRUS</name>
<gene>
    <name evidence="1" type="ORF">OUZ56_010143</name>
</gene>
<evidence type="ECO:0000313" key="1">
    <source>
        <dbReference type="EMBL" id="KAK4024722.1"/>
    </source>
</evidence>
<evidence type="ECO:0000313" key="2">
    <source>
        <dbReference type="Proteomes" id="UP001234178"/>
    </source>
</evidence>
<dbReference type="EMBL" id="JAOYFB010000037">
    <property type="protein sequence ID" value="KAK4024722.1"/>
    <property type="molecule type" value="Genomic_DNA"/>
</dbReference>
<dbReference type="Proteomes" id="UP001234178">
    <property type="component" value="Unassembled WGS sequence"/>
</dbReference>
<proteinExistence type="predicted"/>
<accession>A0ABR0AHX4</accession>
<comment type="caution">
    <text evidence="1">The sequence shown here is derived from an EMBL/GenBank/DDBJ whole genome shotgun (WGS) entry which is preliminary data.</text>
</comment>
<reference evidence="1 2" key="1">
    <citation type="journal article" date="2023" name="Nucleic Acids Res.">
        <title>The hologenome of Daphnia magna reveals possible DNA methylation and microbiome-mediated evolution of the host genome.</title>
        <authorList>
            <person name="Chaturvedi A."/>
            <person name="Li X."/>
            <person name="Dhandapani V."/>
            <person name="Marshall H."/>
            <person name="Kissane S."/>
            <person name="Cuenca-Cambronero M."/>
            <person name="Asole G."/>
            <person name="Calvet F."/>
            <person name="Ruiz-Romero M."/>
            <person name="Marangio P."/>
            <person name="Guigo R."/>
            <person name="Rago D."/>
            <person name="Mirbahai L."/>
            <person name="Eastwood N."/>
            <person name="Colbourne J.K."/>
            <person name="Zhou J."/>
            <person name="Mallon E."/>
            <person name="Orsini L."/>
        </authorList>
    </citation>
    <scope>NUCLEOTIDE SEQUENCE [LARGE SCALE GENOMIC DNA]</scope>
    <source>
        <strain evidence="1">LRV0_1</strain>
    </source>
</reference>
<protein>
    <submittedName>
        <fullName evidence="1">Uncharacterized protein</fullName>
    </submittedName>
</protein>
<organism evidence="1 2">
    <name type="scientific">Daphnia magna</name>
    <dbReference type="NCBI Taxonomy" id="35525"/>
    <lineage>
        <taxon>Eukaryota</taxon>
        <taxon>Metazoa</taxon>
        <taxon>Ecdysozoa</taxon>
        <taxon>Arthropoda</taxon>
        <taxon>Crustacea</taxon>
        <taxon>Branchiopoda</taxon>
        <taxon>Diplostraca</taxon>
        <taxon>Cladocera</taxon>
        <taxon>Anomopoda</taxon>
        <taxon>Daphniidae</taxon>
        <taxon>Daphnia</taxon>
    </lineage>
</organism>
<keyword evidence="2" id="KW-1185">Reference proteome</keyword>